<proteinExistence type="predicted"/>
<protein>
    <submittedName>
        <fullName evidence="1">Uncharacterized protein</fullName>
    </submittedName>
</protein>
<dbReference type="Proteomes" id="UP000242699">
    <property type="component" value="Unassembled WGS sequence"/>
</dbReference>
<evidence type="ECO:0000313" key="1">
    <source>
        <dbReference type="EMBL" id="PSR28669.1"/>
    </source>
</evidence>
<sequence>MFSIGKPDTLFFFILVVTSNFSSKMGFPSLVNQRVIRIARVNFHEQWGVLATDRRVRLQDAIDAAANNDFIHDLKLLRNRPLLPAAPDQREPRATLDRLAKEWRPWTSLGAE</sequence>
<comment type="caution">
    <text evidence="1">The sequence shown here is derived from an EMBL/GenBank/DDBJ whole genome shotgun (WGS) entry which is preliminary data.</text>
</comment>
<reference evidence="1 2" key="1">
    <citation type="journal article" date="2014" name="BMC Genomics">
        <title>Comparison of environmental and isolate Sulfobacillus genomes reveals diverse carbon, sulfur, nitrogen, and hydrogen metabolisms.</title>
        <authorList>
            <person name="Justice N.B."/>
            <person name="Norman A."/>
            <person name="Brown C.T."/>
            <person name="Singh A."/>
            <person name="Thomas B.C."/>
            <person name="Banfield J.F."/>
        </authorList>
    </citation>
    <scope>NUCLEOTIDE SEQUENCE [LARGE SCALE GENOMIC DNA]</scope>
    <source>
        <strain evidence="1">AMDSBA1</strain>
    </source>
</reference>
<dbReference type="AlphaFoldDB" id="A0A2T2X2G2"/>
<gene>
    <name evidence="1" type="ORF">C7B43_09655</name>
</gene>
<evidence type="ECO:0000313" key="2">
    <source>
        <dbReference type="Proteomes" id="UP000242699"/>
    </source>
</evidence>
<dbReference type="EMBL" id="PXYT01000019">
    <property type="protein sequence ID" value="PSR28669.1"/>
    <property type="molecule type" value="Genomic_DNA"/>
</dbReference>
<name>A0A2T2X2G2_9FIRM</name>
<organism evidence="1 2">
    <name type="scientific">Sulfobacillus benefaciens</name>
    <dbReference type="NCBI Taxonomy" id="453960"/>
    <lineage>
        <taxon>Bacteria</taxon>
        <taxon>Bacillati</taxon>
        <taxon>Bacillota</taxon>
        <taxon>Clostridia</taxon>
        <taxon>Eubacteriales</taxon>
        <taxon>Clostridiales Family XVII. Incertae Sedis</taxon>
        <taxon>Sulfobacillus</taxon>
    </lineage>
</organism>
<accession>A0A2T2X2G2</accession>